<keyword evidence="2" id="KW-1185">Reference proteome</keyword>
<evidence type="ECO:0000256" key="1">
    <source>
        <dbReference type="SAM" id="MobiDB-lite"/>
    </source>
</evidence>
<accession>A0A915KLZ0</accession>
<evidence type="ECO:0000313" key="2">
    <source>
        <dbReference type="Proteomes" id="UP000887565"/>
    </source>
</evidence>
<reference evidence="3" key="1">
    <citation type="submission" date="2022-11" db="UniProtKB">
        <authorList>
            <consortium name="WormBaseParasite"/>
        </authorList>
    </citation>
    <scope>IDENTIFICATION</scope>
</reference>
<feature type="compositionally biased region" description="Basic residues" evidence="1">
    <location>
        <begin position="137"/>
        <end position="148"/>
    </location>
</feature>
<sequence length="148" mass="17086">MNNKPFPAIYCVSLDDVNGVSNIDLTDRSRQSSFDFNNNRKKSSIDKSSNFLLSYSKYGRAIIMLLDENDDQKNGNLINNMRLENGDLEKHSIKSLSLDLEKLQEQNEPDNQNHQDDHFSTARDFSAKQQQHDHRITKIRRGRSPTDS</sequence>
<dbReference type="AlphaFoldDB" id="A0A915KLZ0"/>
<protein>
    <submittedName>
        <fullName evidence="3">Uncharacterized protein</fullName>
    </submittedName>
</protein>
<feature type="compositionally biased region" description="Basic and acidic residues" evidence="1">
    <location>
        <begin position="104"/>
        <end position="121"/>
    </location>
</feature>
<dbReference type="WBParaSite" id="nRc.2.0.1.t39796-RA">
    <property type="protein sequence ID" value="nRc.2.0.1.t39796-RA"/>
    <property type="gene ID" value="nRc.2.0.1.g39796"/>
</dbReference>
<evidence type="ECO:0000313" key="3">
    <source>
        <dbReference type="WBParaSite" id="nRc.2.0.1.t39796-RA"/>
    </source>
</evidence>
<organism evidence="2 3">
    <name type="scientific">Romanomermis culicivorax</name>
    <name type="common">Nematode worm</name>
    <dbReference type="NCBI Taxonomy" id="13658"/>
    <lineage>
        <taxon>Eukaryota</taxon>
        <taxon>Metazoa</taxon>
        <taxon>Ecdysozoa</taxon>
        <taxon>Nematoda</taxon>
        <taxon>Enoplea</taxon>
        <taxon>Dorylaimia</taxon>
        <taxon>Mermithida</taxon>
        <taxon>Mermithoidea</taxon>
        <taxon>Mermithidae</taxon>
        <taxon>Romanomermis</taxon>
    </lineage>
</organism>
<dbReference type="Proteomes" id="UP000887565">
    <property type="component" value="Unplaced"/>
</dbReference>
<name>A0A915KLZ0_ROMCU</name>
<proteinExistence type="predicted"/>
<feature type="region of interest" description="Disordered" evidence="1">
    <location>
        <begin position="104"/>
        <end position="148"/>
    </location>
</feature>